<protein>
    <recommendedName>
        <fullName evidence="4">HD domain-containing protein</fullName>
    </recommendedName>
</protein>
<accession>A0ABP6UEZ6</accession>
<feature type="region of interest" description="Disordered" evidence="1">
    <location>
        <begin position="1"/>
        <end position="29"/>
    </location>
</feature>
<gene>
    <name evidence="2" type="ORF">GCM10019016_122120</name>
</gene>
<evidence type="ECO:0000313" key="2">
    <source>
        <dbReference type="EMBL" id="GAA3505099.1"/>
    </source>
</evidence>
<keyword evidence="3" id="KW-1185">Reference proteome</keyword>
<dbReference type="Proteomes" id="UP001501455">
    <property type="component" value="Unassembled WGS sequence"/>
</dbReference>
<name>A0ABP6UEZ6_9ACTN</name>
<comment type="caution">
    <text evidence="2">The sequence shown here is derived from an EMBL/GenBank/DDBJ whole genome shotgun (WGS) entry which is preliminary data.</text>
</comment>
<evidence type="ECO:0008006" key="4">
    <source>
        <dbReference type="Google" id="ProtNLM"/>
    </source>
</evidence>
<organism evidence="2 3">
    <name type="scientific">Streptomyces prasinosporus</name>
    <dbReference type="NCBI Taxonomy" id="68256"/>
    <lineage>
        <taxon>Bacteria</taxon>
        <taxon>Bacillati</taxon>
        <taxon>Actinomycetota</taxon>
        <taxon>Actinomycetes</taxon>
        <taxon>Kitasatosporales</taxon>
        <taxon>Streptomycetaceae</taxon>
        <taxon>Streptomyces</taxon>
        <taxon>Streptomyces albogriseolus group</taxon>
    </lineage>
</organism>
<dbReference type="EMBL" id="BAAAXF010000082">
    <property type="protein sequence ID" value="GAA3505099.1"/>
    <property type="molecule type" value="Genomic_DNA"/>
</dbReference>
<evidence type="ECO:0000256" key="1">
    <source>
        <dbReference type="SAM" id="MobiDB-lite"/>
    </source>
</evidence>
<feature type="region of interest" description="Disordered" evidence="1">
    <location>
        <begin position="44"/>
        <end position="99"/>
    </location>
</feature>
<reference evidence="3" key="1">
    <citation type="journal article" date="2019" name="Int. J. Syst. Evol. Microbiol.">
        <title>The Global Catalogue of Microorganisms (GCM) 10K type strain sequencing project: providing services to taxonomists for standard genome sequencing and annotation.</title>
        <authorList>
            <consortium name="The Broad Institute Genomics Platform"/>
            <consortium name="The Broad Institute Genome Sequencing Center for Infectious Disease"/>
            <person name="Wu L."/>
            <person name="Ma J."/>
        </authorList>
    </citation>
    <scope>NUCLEOTIDE SEQUENCE [LARGE SCALE GENOMIC DNA]</scope>
    <source>
        <strain evidence="3">JCM 4816</strain>
    </source>
</reference>
<evidence type="ECO:0000313" key="3">
    <source>
        <dbReference type="Proteomes" id="UP001501455"/>
    </source>
</evidence>
<sequence>MPHRHLQGHGLRVHGGSDALVEDPPQTGFDQGAVVMHAALHDCGRSLPYGVPPARRDPRYNSPPAVPSNRNAPAGASRKAKAEEPASRRTPLPRPAPAN</sequence>
<proteinExistence type="predicted"/>